<dbReference type="Pfam" id="PF03773">
    <property type="entry name" value="ArsP_1"/>
    <property type="match status" value="1"/>
</dbReference>
<keyword evidence="3" id="KW-1003">Cell membrane</keyword>
<feature type="transmembrane region" description="Helical" evidence="7">
    <location>
        <begin position="192"/>
        <end position="217"/>
    </location>
</feature>
<evidence type="ECO:0000256" key="2">
    <source>
        <dbReference type="ARBA" id="ARBA00006386"/>
    </source>
</evidence>
<reference evidence="9" key="1">
    <citation type="submission" date="2017-09" db="EMBL/GenBank/DDBJ databases">
        <title>Depth-based differentiation of microbial function through sediment-hosted aquifers and enrichment of novel symbionts in the deep terrestrial subsurface.</title>
        <authorList>
            <person name="Probst A.J."/>
            <person name="Ladd B."/>
            <person name="Jarett J.K."/>
            <person name="Geller-Mcgrath D.E."/>
            <person name="Sieber C.M.K."/>
            <person name="Emerson J.B."/>
            <person name="Anantharaman K."/>
            <person name="Thomas B.C."/>
            <person name="Malmstrom R."/>
            <person name="Stieglmeier M."/>
            <person name="Klingl A."/>
            <person name="Woyke T."/>
            <person name="Ryan C.M."/>
            <person name="Banfield J.F."/>
        </authorList>
    </citation>
    <scope>NUCLEOTIDE SEQUENCE [LARGE SCALE GENOMIC DNA]</scope>
</reference>
<keyword evidence="5 7" id="KW-1133">Transmembrane helix</keyword>
<feature type="transmembrane region" description="Helical" evidence="7">
    <location>
        <begin position="60"/>
        <end position="79"/>
    </location>
</feature>
<evidence type="ECO:0000313" key="9">
    <source>
        <dbReference type="Proteomes" id="UP000229307"/>
    </source>
</evidence>
<dbReference type="GO" id="GO:0005886">
    <property type="term" value="C:plasma membrane"/>
    <property type="evidence" value="ECO:0007669"/>
    <property type="project" value="UniProtKB-SubCell"/>
</dbReference>
<evidence type="ECO:0000256" key="6">
    <source>
        <dbReference type="ARBA" id="ARBA00023136"/>
    </source>
</evidence>
<dbReference type="InterPro" id="IPR005524">
    <property type="entry name" value="DUF318"/>
</dbReference>
<feature type="transmembrane region" description="Helical" evidence="7">
    <location>
        <begin position="252"/>
        <end position="273"/>
    </location>
</feature>
<comment type="similarity">
    <text evidence="2">Belongs to the UPF0718 family.</text>
</comment>
<evidence type="ECO:0000256" key="4">
    <source>
        <dbReference type="ARBA" id="ARBA00022692"/>
    </source>
</evidence>
<evidence type="ECO:0000256" key="3">
    <source>
        <dbReference type="ARBA" id="ARBA00022475"/>
    </source>
</evidence>
<dbReference type="AlphaFoldDB" id="A0A2M7S4M3"/>
<comment type="caution">
    <text evidence="8">The sequence shown here is derived from an EMBL/GenBank/DDBJ whole genome shotgun (WGS) entry which is preliminary data.</text>
</comment>
<evidence type="ECO:0000256" key="5">
    <source>
        <dbReference type="ARBA" id="ARBA00022989"/>
    </source>
</evidence>
<dbReference type="PANTHER" id="PTHR34184">
    <property type="entry name" value="UPF0718 PROTEIN YCGR"/>
    <property type="match status" value="1"/>
</dbReference>
<evidence type="ECO:0008006" key="10">
    <source>
        <dbReference type="Google" id="ProtNLM"/>
    </source>
</evidence>
<keyword evidence="6 7" id="KW-0472">Membrane</keyword>
<organism evidence="8 9">
    <name type="scientific">Candidatus Desantisbacteria bacterium CG_4_10_14_0_8_um_filter_48_22</name>
    <dbReference type="NCBI Taxonomy" id="1974543"/>
    <lineage>
        <taxon>Bacteria</taxon>
        <taxon>Candidatus Desantisiibacteriota</taxon>
    </lineage>
</organism>
<feature type="transmembrane region" description="Helical" evidence="7">
    <location>
        <begin position="85"/>
        <end position="105"/>
    </location>
</feature>
<proteinExistence type="inferred from homology"/>
<feature type="transmembrane region" description="Helical" evidence="7">
    <location>
        <begin position="26"/>
        <end position="48"/>
    </location>
</feature>
<feature type="transmembrane region" description="Helical" evidence="7">
    <location>
        <begin position="223"/>
        <end position="243"/>
    </location>
</feature>
<dbReference type="PANTHER" id="PTHR34184:SF4">
    <property type="entry name" value="UPF0718 PROTEIN YCGR"/>
    <property type="match status" value="1"/>
</dbReference>
<feature type="transmembrane region" description="Helical" evidence="7">
    <location>
        <begin position="161"/>
        <end position="180"/>
    </location>
</feature>
<evidence type="ECO:0000256" key="7">
    <source>
        <dbReference type="SAM" id="Phobius"/>
    </source>
</evidence>
<evidence type="ECO:0000256" key="1">
    <source>
        <dbReference type="ARBA" id="ARBA00004651"/>
    </source>
</evidence>
<sequence length="274" mass="29875">LSGIIHEFLPQSIVEKHLAKKGILPIIYVTILGMILPLCCFGSLPVAMAFRKKGVPLGPVLAFLIATPATSVSAILVTWKLLGPAFTLFLCLSVVLMGLMIGIIGNRLKYPEVESVEEGCPMCCEGEHENHRHHRKGFWNRIASVLTYGFIDIPKEMGVELIIGILLAAAVVSVPFIRILMEKYLLGFSGYLFALVFGLVMYICSTASVPLVHAFIAQGLSRGAGFVLLLAGPITSYGNILVLKKEFGWKILIIYLTFVSISSLVLGYIFSFIG</sequence>
<keyword evidence="4 7" id="KW-0812">Transmembrane</keyword>
<gene>
    <name evidence="8" type="ORF">COY52_12330</name>
</gene>
<dbReference type="InterPro" id="IPR052923">
    <property type="entry name" value="UPF0718"/>
</dbReference>
<dbReference type="EMBL" id="PFMR01000341">
    <property type="protein sequence ID" value="PIZ14521.1"/>
    <property type="molecule type" value="Genomic_DNA"/>
</dbReference>
<protein>
    <recommendedName>
        <fullName evidence="10">Permease</fullName>
    </recommendedName>
</protein>
<feature type="non-terminal residue" evidence="8">
    <location>
        <position position="1"/>
    </location>
</feature>
<dbReference type="Proteomes" id="UP000229307">
    <property type="component" value="Unassembled WGS sequence"/>
</dbReference>
<name>A0A2M7S4M3_9BACT</name>
<accession>A0A2M7S4M3</accession>
<comment type="subcellular location">
    <subcellularLocation>
        <location evidence="1">Cell membrane</location>
        <topology evidence="1">Multi-pass membrane protein</topology>
    </subcellularLocation>
</comment>
<evidence type="ECO:0000313" key="8">
    <source>
        <dbReference type="EMBL" id="PIZ14521.1"/>
    </source>
</evidence>